<dbReference type="GO" id="GO:0004519">
    <property type="term" value="F:endonuclease activity"/>
    <property type="evidence" value="ECO:0007669"/>
    <property type="project" value="UniProtKB-KW"/>
</dbReference>
<keyword evidence="5" id="KW-0378">Hydrolase</keyword>
<gene>
    <name evidence="10" type="ORF">B0F88_103253</name>
</gene>
<dbReference type="GO" id="GO:0016787">
    <property type="term" value="F:hydrolase activity"/>
    <property type="evidence" value="ECO:0007669"/>
    <property type="project" value="UniProtKB-KW"/>
</dbReference>
<evidence type="ECO:0000256" key="3">
    <source>
        <dbReference type="ARBA" id="ARBA00022723"/>
    </source>
</evidence>
<keyword evidence="10" id="KW-0540">Nuclease</keyword>
<dbReference type="GO" id="GO:0004386">
    <property type="term" value="F:helicase activity"/>
    <property type="evidence" value="ECO:0007669"/>
    <property type="project" value="UniProtKB-KW"/>
</dbReference>
<dbReference type="Pfam" id="PF18019">
    <property type="entry name" value="Cas3_HD"/>
    <property type="match status" value="1"/>
</dbReference>
<dbReference type="InterPro" id="IPR054712">
    <property type="entry name" value="Cas3-like_dom"/>
</dbReference>
<organism evidence="10 11">
    <name type="scientific">Methylobacter tundripaludum</name>
    <dbReference type="NCBI Taxonomy" id="173365"/>
    <lineage>
        <taxon>Bacteria</taxon>
        <taxon>Pseudomonadati</taxon>
        <taxon>Pseudomonadota</taxon>
        <taxon>Gammaproteobacteria</taxon>
        <taxon>Methylococcales</taxon>
        <taxon>Methylococcaceae</taxon>
        <taxon>Methylobacter</taxon>
    </lineage>
</organism>
<evidence type="ECO:0000256" key="8">
    <source>
        <dbReference type="ARBA" id="ARBA00023118"/>
    </source>
</evidence>
<dbReference type="Pfam" id="PF04851">
    <property type="entry name" value="ResIII"/>
    <property type="match status" value="1"/>
</dbReference>
<evidence type="ECO:0000256" key="1">
    <source>
        <dbReference type="ARBA" id="ARBA00006847"/>
    </source>
</evidence>
<accession>A0A2S6H5Q0</accession>
<evidence type="ECO:0000256" key="2">
    <source>
        <dbReference type="ARBA" id="ARBA00009046"/>
    </source>
</evidence>
<dbReference type="InterPro" id="IPR013444">
    <property type="entry name" value="Helicase_Cas3_CRISPR-ass_Anaes"/>
</dbReference>
<dbReference type="Pfam" id="PF22590">
    <property type="entry name" value="Cas3-like_C_2"/>
    <property type="match status" value="1"/>
</dbReference>
<dbReference type="GO" id="GO:0003677">
    <property type="term" value="F:DNA binding"/>
    <property type="evidence" value="ECO:0007669"/>
    <property type="project" value="InterPro"/>
</dbReference>
<evidence type="ECO:0000313" key="11">
    <source>
        <dbReference type="Proteomes" id="UP000238071"/>
    </source>
</evidence>
<comment type="similarity">
    <text evidence="1">In the N-terminal section; belongs to the CRISPR-associated nuclease Cas3-HD family.</text>
</comment>
<feature type="domain" description="HD Cas3-type" evidence="9">
    <location>
        <begin position="762"/>
        <end position="960"/>
    </location>
</feature>
<proteinExistence type="inferred from homology"/>
<keyword evidence="8" id="KW-0051">Antiviral defense</keyword>
<dbReference type="NCBIfam" id="TIGR01596">
    <property type="entry name" value="cas3_HD"/>
    <property type="match status" value="1"/>
</dbReference>
<keyword evidence="11" id="KW-1185">Reference proteome</keyword>
<dbReference type="EMBL" id="PTIY01000003">
    <property type="protein sequence ID" value="PPK72815.1"/>
    <property type="molecule type" value="Genomic_DNA"/>
</dbReference>
<dbReference type="Proteomes" id="UP000238071">
    <property type="component" value="Unassembled WGS sequence"/>
</dbReference>
<keyword evidence="6 10" id="KW-0347">Helicase</keyword>
<dbReference type="InterPro" id="IPR038257">
    <property type="entry name" value="CRISPR-assoc_Cas3_HD_sf"/>
</dbReference>
<dbReference type="Gene3D" id="1.10.3210.30">
    <property type="match status" value="1"/>
</dbReference>
<dbReference type="InterPro" id="IPR006483">
    <property type="entry name" value="CRISPR-assoc_Cas3_HD"/>
</dbReference>
<keyword evidence="10" id="KW-0255">Endonuclease</keyword>
<keyword evidence="4" id="KW-0547">Nucleotide-binding</keyword>
<evidence type="ECO:0000313" key="10">
    <source>
        <dbReference type="EMBL" id="PPK72815.1"/>
    </source>
</evidence>
<comment type="similarity">
    <text evidence="2">In the central section; belongs to the CRISPR-associated helicase Cas3 family.</text>
</comment>
<dbReference type="OrthoDB" id="9810236at2"/>
<evidence type="ECO:0000256" key="6">
    <source>
        <dbReference type="ARBA" id="ARBA00022806"/>
    </source>
</evidence>
<dbReference type="Gene3D" id="3.40.50.300">
    <property type="entry name" value="P-loop containing nucleotide triphosphate hydrolases"/>
    <property type="match status" value="1"/>
</dbReference>
<comment type="caution">
    <text evidence="10">The sequence shown here is derived from an EMBL/GenBank/DDBJ whole genome shotgun (WGS) entry which is preliminary data.</text>
</comment>
<protein>
    <submittedName>
        <fullName evidence="10">CRISPR-associated endonuclease/helicase Cas3</fullName>
    </submittedName>
</protein>
<evidence type="ECO:0000256" key="5">
    <source>
        <dbReference type="ARBA" id="ARBA00022801"/>
    </source>
</evidence>
<dbReference type="AlphaFoldDB" id="A0A2S6H5Q0"/>
<keyword evidence="7" id="KW-0067">ATP-binding</keyword>
<dbReference type="GO" id="GO:0046872">
    <property type="term" value="F:metal ion binding"/>
    <property type="evidence" value="ECO:0007669"/>
    <property type="project" value="UniProtKB-KW"/>
</dbReference>
<dbReference type="InterPro" id="IPR006935">
    <property type="entry name" value="Helicase/UvrB_N"/>
</dbReference>
<reference evidence="10 11" key="1">
    <citation type="submission" date="2018-02" db="EMBL/GenBank/DDBJ databases">
        <title>Subsurface microbial communities from deep shales in Ohio and West Virginia, USA.</title>
        <authorList>
            <person name="Wrighton K."/>
        </authorList>
    </citation>
    <scope>NUCLEOTIDE SEQUENCE [LARGE SCALE GENOMIC DNA]</scope>
    <source>
        <strain evidence="10 11">OWC-G53F</strain>
    </source>
</reference>
<sequence length="970" mass="108793">MQANDFDAFFQALHDRSPFPWQSRLAKQLCEQGRWPDALNLPTSSGKTAALDVALFHLIYEATKPSDQRFAPRRIYFVVDRRLIVDEAYERSEQVAKHLKDNMGKDGILGVAASRLLELAGTQQAEDKDKEPLQVIRLRGGMPLERTFISNPLQPAIILTTVDQLGSRLLFRGYGVSANMRPIHAALTAMDSLILLDEAHLSQPFLETLAAIDRYRAEQWCEKPIKLPNAVVQMTATPNEQQHTFSLQEDDYQHSLLNQRLVCSKPAELVEIKATEDTNILANTLAKKALDTLEIFNNLPSTGEYPVIGIVVNRVATARSIFELLRKKTDTILLTGRIRATDRDNLLVHHLPRMKSGRKPQDNSEPLFVVATQTIEVGADLDFDALLTEAASLDALRQRFGRLNRLGQRPHCRAAVFYAKANKDDPIYGEALPKTWKWLNENSTKIKGEKNKQLDFGIQALNTLLASVDLKPFNMQQAHAPVLLPAHLDALVQTSPCPSLSPDSALLLHGPNSQEEDVQLVWRADLPEEISRDNLSALNATLQAMAPAAHETLSIPLYALKAFLRHEVDADVIDLEGSADKEERGRENQKGKPVYIWKGKDGGAVADAGGIKPGNIVVLPTSYNGTDDFGWFPACTTAVTDVAEDRCQERRGKHYLRLHPNLVEDWFDSEQPDLIAEIQKRIKQWQSRLEEGEAPSCLYDEVLQLALNNEMLRLTVREAMTALLTGKRSETPYPSLDAIRGVVLTEKKNVAQTLVDDDDSTSMSREISLESHCRGVAKTARYFADGIGLTPTLSTIIEQAALFHDLGKADPRFQALLQGGSCKHERLLAKSAMNATDRRARQTAQKQAEYPQGQRHECYSVALLRQYPQLLAELHDPELAQYLAGSHHGRGRPYMPAVEDDGTEINFVFNGQNFQLIGGHGLEKLDSGWIELFWRMVRRYGYWGLAFLETIVRLADQQRSEWESKNERND</sequence>
<keyword evidence="3" id="KW-0479">Metal-binding</keyword>
<evidence type="ECO:0000259" key="9">
    <source>
        <dbReference type="PROSITE" id="PS51643"/>
    </source>
</evidence>
<evidence type="ECO:0000256" key="4">
    <source>
        <dbReference type="ARBA" id="ARBA00022741"/>
    </source>
</evidence>
<dbReference type="SUPFAM" id="SSF109604">
    <property type="entry name" value="HD-domain/PDEase-like"/>
    <property type="match status" value="1"/>
</dbReference>
<dbReference type="SUPFAM" id="SSF52540">
    <property type="entry name" value="P-loop containing nucleoside triphosphate hydrolases"/>
    <property type="match status" value="1"/>
</dbReference>
<dbReference type="PROSITE" id="PS51643">
    <property type="entry name" value="HD_CAS3"/>
    <property type="match status" value="1"/>
</dbReference>
<dbReference type="InterPro" id="IPR027417">
    <property type="entry name" value="P-loop_NTPase"/>
</dbReference>
<evidence type="ECO:0000256" key="7">
    <source>
        <dbReference type="ARBA" id="ARBA00022840"/>
    </source>
</evidence>
<dbReference type="NCBIfam" id="TIGR02621">
    <property type="entry name" value="cas3_GSU0051"/>
    <property type="match status" value="1"/>
</dbReference>
<dbReference type="RefSeq" id="WP_104422907.1">
    <property type="nucleotide sequence ID" value="NZ_PTIY01000003.1"/>
</dbReference>
<name>A0A2S6H5Q0_9GAMM</name>
<dbReference type="GO" id="GO:0005524">
    <property type="term" value="F:ATP binding"/>
    <property type="evidence" value="ECO:0007669"/>
    <property type="project" value="UniProtKB-KW"/>
</dbReference>
<dbReference type="GO" id="GO:0051607">
    <property type="term" value="P:defense response to virus"/>
    <property type="evidence" value="ECO:0007669"/>
    <property type="project" value="UniProtKB-KW"/>
</dbReference>